<dbReference type="FunFam" id="2.10.25.10:FF:000472">
    <property type="entry name" value="Uncharacterized protein, isoform A"/>
    <property type="match status" value="1"/>
</dbReference>
<evidence type="ECO:0000313" key="9">
    <source>
        <dbReference type="WBParaSite" id="PDA_v2.g993.t1"/>
    </source>
</evidence>
<dbReference type="Pfam" id="PF12661">
    <property type="entry name" value="hEGF"/>
    <property type="match status" value="1"/>
</dbReference>
<evidence type="ECO:0000256" key="1">
    <source>
        <dbReference type="ARBA" id="ARBA00022536"/>
    </source>
</evidence>
<dbReference type="PANTHER" id="PTHR12916:SF4">
    <property type="entry name" value="UNINFLATABLE, ISOFORM C"/>
    <property type="match status" value="1"/>
</dbReference>
<dbReference type="GO" id="GO:0005509">
    <property type="term" value="F:calcium ion binding"/>
    <property type="evidence" value="ECO:0007669"/>
    <property type="project" value="InterPro"/>
</dbReference>
<feature type="domain" description="EGF-like" evidence="7">
    <location>
        <begin position="230"/>
        <end position="269"/>
    </location>
</feature>
<evidence type="ECO:0000259" key="7">
    <source>
        <dbReference type="PROSITE" id="PS50026"/>
    </source>
</evidence>
<comment type="caution">
    <text evidence="6">Lacks conserved residue(s) required for the propagation of feature annotation.</text>
</comment>
<dbReference type="InterPro" id="IPR013032">
    <property type="entry name" value="EGF-like_CS"/>
</dbReference>
<dbReference type="PANTHER" id="PTHR12916">
    <property type="entry name" value="CYTOCHROME C OXIDASE POLYPEPTIDE VIC-2"/>
    <property type="match status" value="1"/>
</dbReference>
<dbReference type="InterPro" id="IPR018097">
    <property type="entry name" value="EGF_Ca-bd_CS"/>
</dbReference>
<evidence type="ECO:0000313" key="8">
    <source>
        <dbReference type="Proteomes" id="UP000887578"/>
    </source>
</evidence>
<keyword evidence="5" id="KW-0325">Glycoprotein</keyword>
<dbReference type="WBParaSite" id="PDA_v2.g993.t1">
    <property type="protein sequence ID" value="PDA_v2.g993.t1"/>
    <property type="gene ID" value="PDA_v2.g993"/>
</dbReference>
<feature type="domain" description="EGF-like" evidence="7">
    <location>
        <begin position="191"/>
        <end position="228"/>
    </location>
</feature>
<organism evidence="8 9">
    <name type="scientific">Panagrolaimus davidi</name>
    <dbReference type="NCBI Taxonomy" id="227884"/>
    <lineage>
        <taxon>Eukaryota</taxon>
        <taxon>Metazoa</taxon>
        <taxon>Ecdysozoa</taxon>
        <taxon>Nematoda</taxon>
        <taxon>Chromadorea</taxon>
        <taxon>Rhabditida</taxon>
        <taxon>Tylenchina</taxon>
        <taxon>Panagrolaimomorpha</taxon>
        <taxon>Panagrolaimoidea</taxon>
        <taxon>Panagrolaimidae</taxon>
        <taxon>Panagrolaimus</taxon>
    </lineage>
</organism>
<dbReference type="PRINTS" id="PR00010">
    <property type="entry name" value="EGFBLOOD"/>
</dbReference>
<proteinExistence type="predicted"/>
<evidence type="ECO:0000256" key="2">
    <source>
        <dbReference type="ARBA" id="ARBA00022729"/>
    </source>
</evidence>
<dbReference type="InterPro" id="IPR001881">
    <property type="entry name" value="EGF-like_Ca-bd_dom"/>
</dbReference>
<dbReference type="Pfam" id="PF00008">
    <property type="entry name" value="EGF"/>
    <property type="match status" value="3"/>
</dbReference>
<keyword evidence="1 6" id="KW-0245">EGF-like domain</keyword>
<evidence type="ECO:0000256" key="5">
    <source>
        <dbReference type="ARBA" id="ARBA00023180"/>
    </source>
</evidence>
<dbReference type="PROSITE" id="PS50026">
    <property type="entry name" value="EGF_3"/>
    <property type="match status" value="8"/>
</dbReference>
<feature type="disulfide bond" evidence="6">
    <location>
        <begin position="65"/>
        <end position="82"/>
    </location>
</feature>
<dbReference type="PROSITE" id="PS00022">
    <property type="entry name" value="EGF_1"/>
    <property type="match status" value="7"/>
</dbReference>
<dbReference type="SUPFAM" id="SSF57196">
    <property type="entry name" value="EGF/Laminin"/>
    <property type="match status" value="7"/>
</dbReference>
<dbReference type="PROSITE" id="PS01186">
    <property type="entry name" value="EGF_2"/>
    <property type="match status" value="6"/>
</dbReference>
<evidence type="ECO:0000256" key="3">
    <source>
        <dbReference type="ARBA" id="ARBA00022737"/>
    </source>
</evidence>
<feature type="disulfide bond" evidence="6">
    <location>
        <begin position="167"/>
        <end position="176"/>
    </location>
</feature>
<keyword evidence="8" id="KW-1185">Reference proteome</keyword>
<dbReference type="Gene3D" id="2.10.25.10">
    <property type="entry name" value="Laminin"/>
    <property type="match status" value="6"/>
</dbReference>
<name>A0A914RE28_9BILA</name>
<feature type="domain" description="EGF-like" evidence="7">
    <location>
        <begin position="271"/>
        <end position="307"/>
    </location>
</feature>
<dbReference type="AlphaFoldDB" id="A0A914RE28"/>
<feature type="disulfide bond" evidence="6">
    <location>
        <begin position="45"/>
        <end position="54"/>
    </location>
</feature>
<dbReference type="InterPro" id="IPR000152">
    <property type="entry name" value="EGF-type_Asp/Asn_hydroxyl_site"/>
</dbReference>
<keyword evidence="2" id="KW-0732">Signal</keyword>
<dbReference type="InterPro" id="IPR000742">
    <property type="entry name" value="EGF"/>
</dbReference>
<feature type="domain" description="EGF-like" evidence="7">
    <location>
        <begin position="56"/>
        <end position="94"/>
    </location>
</feature>
<dbReference type="Proteomes" id="UP000887578">
    <property type="component" value="Unplaced"/>
</dbReference>
<accession>A0A914RE28</accession>
<feature type="domain" description="EGF-like" evidence="7">
    <location>
        <begin position="96"/>
        <end position="133"/>
    </location>
</feature>
<feature type="domain" description="EGF-like" evidence="7">
    <location>
        <begin position="308"/>
        <end position="345"/>
    </location>
</feature>
<dbReference type="Pfam" id="PF23106">
    <property type="entry name" value="EGF_Teneurin"/>
    <property type="match status" value="1"/>
</dbReference>
<reference evidence="9" key="1">
    <citation type="submission" date="2022-11" db="UniProtKB">
        <authorList>
            <consortium name="WormBaseParasite"/>
        </authorList>
    </citation>
    <scope>IDENTIFICATION</scope>
</reference>
<dbReference type="InterPro" id="IPR049883">
    <property type="entry name" value="NOTCH1_EGF-like"/>
</dbReference>
<dbReference type="Pfam" id="PF07645">
    <property type="entry name" value="EGF_CA"/>
    <property type="match status" value="1"/>
</dbReference>
<feature type="disulfide bond" evidence="6">
    <location>
        <begin position="259"/>
        <end position="268"/>
    </location>
</feature>
<feature type="domain" description="EGF-like" evidence="7">
    <location>
        <begin position="137"/>
        <end position="177"/>
    </location>
</feature>
<feature type="disulfide bond" evidence="6">
    <location>
        <begin position="297"/>
        <end position="306"/>
    </location>
</feature>
<sequence length="348" mass="37900">MSLMRKLNLKFHLCETKISNACDTKACKNGHCRLNGTIENAICDCFYGFEGEKCDIKTLCDPVSCSGHGICSTSSNGTTINCLCDSGWSGERCERDINECENDATLCNNGECVNSPGSYFCRCSTGYIGVHCDKEYPSGGCSGHPCQNGGTCLTKSSKNGRDFTCKCLTGFSGDLCEENINDCARYDNPNLGDAGKNLSKCTNGGSCIDGINEFHCVCPNGFTGNDCRQNIDECSIFGSNLCQNGGTCIDTYGTYQCACVYGFEGKNCEINVNDCENNLCYQGSKCIDKIRSYECECQEDRIGIYCQFENPCLNKNRCQNGQCFADITNGNFSCFCDKGFTVSCNLEN</sequence>
<dbReference type="PROSITE" id="PS01187">
    <property type="entry name" value="EGF_CA"/>
    <property type="match status" value="3"/>
</dbReference>
<keyword evidence="4 6" id="KW-1015">Disulfide bond</keyword>
<evidence type="ECO:0000256" key="6">
    <source>
        <dbReference type="PROSITE-ProRule" id="PRU00076"/>
    </source>
</evidence>
<feature type="disulfide bond" evidence="6">
    <location>
        <begin position="84"/>
        <end position="93"/>
    </location>
</feature>
<dbReference type="FunFam" id="2.10.25.10:FF:000143">
    <property type="entry name" value="Protein crumbs 1"/>
    <property type="match status" value="1"/>
</dbReference>
<dbReference type="PROSITE" id="PS00010">
    <property type="entry name" value="ASX_HYDROXYL"/>
    <property type="match status" value="4"/>
</dbReference>
<feature type="disulfide bond" evidence="6">
    <location>
        <begin position="22"/>
        <end position="32"/>
    </location>
</feature>
<dbReference type="FunFam" id="2.10.25.10:FF:000038">
    <property type="entry name" value="Fibrillin 2"/>
    <property type="match status" value="1"/>
</dbReference>
<feature type="disulfide bond" evidence="6">
    <location>
        <begin position="218"/>
        <end position="227"/>
    </location>
</feature>
<feature type="disulfide bond" evidence="6">
    <location>
        <begin position="123"/>
        <end position="132"/>
    </location>
</feature>
<keyword evidence="3" id="KW-0677">Repeat</keyword>
<protein>
    <submittedName>
        <fullName evidence="9">EGF-like domain-containing protein</fullName>
    </submittedName>
</protein>
<dbReference type="CDD" id="cd00054">
    <property type="entry name" value="EGF_CA"/>
    <property type="match status" value="3"/>
</dbReference>
<evidence type="ECO:0000256" key="4">
    <source>
        <dbReference type="ARBA" id="ARBA00023157"/>
    </source>
</evidence>
<dbReference type="SMART" id="SM00181">
    <property type="entry name" value="EGF"/>
    <property type="match status" value="8"/>
</dbReference>
<dbReference type="SMART" id="SM00179">
    <property type="entry name" value="EGF_CA"/>
    <property type="match status" value="4"/>
</dbReference>
<feature type="domain" description="EGF-like" evidence="7">
    <location>
        <begin position="18"/>
        <end position="55"/>
    </location>
</feature>